<dbReference type="RefSeq" id="WP_003611909.1">
    <property type="nucleotide sequence ID" value="NZ_ADVE02000001.1"/>
</dbReference>
<evidence type="ECO:0000313" key="2">
    <source>
        <dbReference type="EMBL" id="ATQ68921.1"/>
    </source>
</evidence>
<name>A0A2D2D1N8_METT3</name>
<accession>A0A2D2D1N8</accession>
<evidence type="ECO:0000259" key="1">
    <source>
        <dbReference type="Pfam" id="PF01936"/>
    </source>
</evidence>
<protein>
    <submittedName>
        <fullName evidence="2">NYN domain-containing protein</fullName>
    </submittedName>
</protein>
<dbReference type="EMBL" id="CP023737">
    <property type="protein sequence ID" value="ATQ68921.1"/>
    <property type="molecule type" value="Genomic_DNA"/>
</dbReference>
<organism evidence="2 3">
    <name type="scientific">Methylosinus trichosporium (strain ATCC 35070 / NCIMB 11131 / UNIQEM 75 / OB3b)</name>
    <dbReference type="NCBI Taxonomy" id="595536"/>
    <lineage>
        <taxon>Bacteria</taxon>
        <taxon>Pseudomonadati</taxon>
        <taxon>Pseudomonadota</taxon>
        <taxon>Alphaproteobacteria</taxon>
        <taxon>Hyphomicrobiales</taxon>
        <taxon>Methylocystaceae</taxon>
        <taxon>Methylosinus</taxon>
    </lineage>
</organism>
<reference evidence="3" key="1">
    <citation type="submission" date="2017-10" db="EMBL/GenBank/DDBJ databases">
        <title>Completed PacBio SMRT sequence of Methylosinus trichosporium OB3b reveals presence of a third large plasmid.</title>
        <authorList>
            <person name="Charles T.C."/>
            <person name="Lynch M.D.J."/>
            <person name="Heil J.R."/>
            <person name="Cheng J."/>
        </authorList>
    </citation>
    <scope>NUCLEOTIDE SEQUENCE [LARGE SCALE GENOMIC DNA]</scope>
    <source>
        <strain evidence="3">OB3b</strain>
    </source>
</reference>
<dbReference type="KEGG" id="mtw:CQW49_14285"/>
<dbReference type="Proteomes" id="UP000230709">
    <property type="component" value="Chromosome"/>
</dbReference>
<dbReference type="Gene3D" id="3.40.50.1010">
    <property type="entry name" value="5'-nuclease"/>
    <property type="match status" value="1"/>
</dbReference>
<dbReference type="Pfam" id="PF01936">
    <property type="entry name" value="NYN"/>
    <property type="match status" value="1"/>
</dbReference>
<gene>
    <name evidence="2" type="ORF">CQW49_14285</name>
</gene>
<sequence length="272" mass="30682">MVMPSTINIRYMFIDGECLNRIVSKIGDTYFSGARPPLDWRRLGDSCRKIFYYDAIPVPKAGEDEAIFNARAVPKNSELSEIDRQPRYHVRTGEARHRRKRGNEQKMVDVQLAVDALSMASRGLFTSCTLITGDLDFKPLVSALVDMGVDVTLLFPDDETNDDLKAAADQSDALTIATLQSWISDAFLQKHQLPNSRFDFADNVPTNLTRLAAWPDERYGDCLVVTDANYFRLITERCPQNPGTHRLEITNSSATVLRAYAKDVFNIVAPEW</sequence>
<keyword evidence="3" id="KW-1185">Reference proteome</keyword>
<evidence type="ECO:0000313" key="3">
    <source>
        <dbReference type="Proteomes" id="UP000230709"/>
    </source>
</evidence>
<dbReference type="STRING" id="595536.GCA_000178815_02313"/>
<dbReference type="AlphaFoldDB" id="A0A2D2D1N8"/>
<dbReference type="GO" id="GO:0004540">
    <property type="term" value="F:RNA nuclease activity"/>
    <property type="evidence" value="ECO:0007669"/>
    <property type="project" value="InterPro"/>
</dbReference>
<proteinExistence type="predicted"/>
<feature type="domain" description="NYN" evidence="1">
    <location>
        <begin position="70"/>
        <end position="170"/>
    </location>
</feature>
<dbReference type="InterPro" id="IPR021139">
    <property type="entry name" value="NYN"/>
</dbReference>